<dbReference type="EMBL" id="SMSJ01000145">
    <property type="protein sequence ID" value="TDH58186.1"/>
    <property type="molecule type" value="Genomic_DNA"/>
</dbReference>
<dbReference type="PRINTS" id="PR00313">
    <property type="entry name" value="CABNDNGRPT"/>
</dbReference>
<dbReference type="AlphaFoldDB" id="A0A4R5Q664"/>
<dbReference type="Pfam" id="PF00353">
    <property type="entry name" value="HemolysinCabind"/>
    <property type="match status" value="2"/>
</dbReference>
<dbReference type="InterPro" id="IPR018511">
    <property type="entry name" value="Hemolysin-typ_Ca-bd_CS"/>
</dbReference>
<protein>
    <submittedName>
        <fullName evidence="3">Calcium-binding protein</fullName>
    </submittedName>
</protein>
<organism evidence="3 4">
    <name type="scientific">Dankookia rubra</name>
    <dbReference type="NCBI Taxonomy" id="1442381"/>
    <lineage>
        <taxon>Bacteria</taxon>
        <taxon>Pseudomonadati</taxon>
        <taxon>Pseudomonadota</taxon>
        <taxon>Alphaproteobacteria</taxon>
        <taxon>Acetobacterales</taxon>
        <taxon>Roseomonadaceae</taxon>
        <taxon>Dankookia</taxon>
    </lineage>
</organism>
<comment type="caution">
    <text evidence="3">The sequence shown here is derived from an EMBL/GenBank/DDBJ whole genome shotgun (WGS) entry which is preliminary data.</text>
</comment>
<dbReference type="SUPFAM" id="SSF51120">
    <property type="entry name" value="beta-Roll"/>
    <property type="match status" value="2"/>
</dbReference>
<dbReference type="InterPro" id="IPR001343">
    <property type="entry name" value="Hemolysn_Ca-bd"/>
</dbReference>
<evidence type="ECO:0000313" key="4">
    <source>
        <dbReference type="Proteomes" id="UP000295096"/>
    </source>
</evidence>
<keyword evidence="2" id="KW-0964">Secreted</keyword>
<accession>A0A4R5Q664</accession>
<evidence type="ECO:0000256" key="1">
    <source>
        <dbReference type="ARBA" id="ARBA00004613"/>
    </source>
</evidence>
<name>A0A4R5Q664_9PROT</name>
<comment type="subcellular location">
    <subcellularLocation>
        <location evidence="1">Secreted</location>
    </subcellularLocation>
</comment>
<proteinExistence type="predicted"/>
<sequence>MFTPMRLSSATKITGTDGNDYIRSFGNADSTLEGGWGNDTIQGGAGNDYISGGRVSIVLQPDNNLLDGGPGNDTIVGAMGNDTLVGGPGTDRLAGQGGNNLLFGGPGDDTFVFGHGAPLVPARLIGNDVILDFRHGDIIDLSALNYLGGTADLPYRFIGDAAFSGTGPEVRVVVDSFTTRIELDTQYVSWQPADGKVDAIITLFGRHALMGDDFFL</sequence>
<dbReference type="RefSeq" id="WP_133292963.1">
    <property type="nucleotide sequence ID" value="NZ_SMSJ01000145.1"/>
</dbReference>
<keyword evidence="4" id="KW-1185">Reference proteome</keyword>
<evidence type="ECO:0000313" key="3">
    <source>
        <dbReference type="EMBL" id="TDH58186.1"/>
    </source>
</evidence>
<dbReference type="Gene3D" id="2.150.10.10">
    <property type="entry name" value="Serralysin-like metalloprotease, C-terminal"/>
    <property type="match status" value="2"/>
</dbReference>
<dbReference type="PANTHER" id="PTHR38340:SF1">
    <property type="entry name" value="S-LAYER PROTEIN"/>
    <property type="match status" value="1"/>
</dbReference>
<dbReference type="Proteomes" id="UP000295096">
    <property type="component" value="Unassembled WGS sequence"/>
</dbReference>
<dbReference type="OrthoDB" id="7250938at2"/>
<reference evidence="3 4" key="1">
    <citation type="journal article" date="2016" name="J. Microbiol.">
        <title>Dankookia rubra gen. nov., sp. nov., an alphaproteobacterium isolated from sediment of a shallow stream.</title>
        <authorList>
            <person name="Kim W.H."/>
            <person name="Kim D.H."/>
            <person name="Kang K."/>
            <person name="Ahn T.Y."/>
        </authorList>
    </citation>
    <scope>NUCLEOTIDE SEQUENCE [LARGE SCALE GENOMIC DNA]</scope>
    <source>
        <strain evidence="3 4">JCM30602</strain>
    </source>
</reference>
<dbReference type="InterPro" id="IPR011049">
    <property type="entry name" value="Serralysin-like_metalloprot_C"/>
</dbReference>
<dbReference type="GO" id="GO:0005509">
    <property type="term" value="F:calcium ion binding"/>
    <property type="evidence" value="ECO:0007669"/>
    <property type="project" value="InterPro"/>
</dbReference>
<dbReference type="PROSITE" id="PS00330">
    <property type="entry name" value="HEMOLYSIN_CALCIUM"/>
    <property type="match status" value="1"/>
</dbReference>
<dbReference type="GO" id="GO:0005576">
    <property type="term" value="C:extracellular region"/>
    <property type="evidence" value="ECO:0007669"/>
    <property type="project" value="UniProtKB-SubCell"/>
</dbReference>
<gene>
    <name evidence="3" type="ORF">E2C06_33890</name>
</gene>
<dbReference type="PANTHER" id="PTHR38340">
    <property type="entry name" value="S-LAYER PROTEIN"/>
    <property type="match status" value="1"/>
</dbReference>
<evidence type="ECO:0000256" key="2">
    <source>
        <dbReference type="ARBA" id="ARBA00022525"/>
    </source>
</evidence>
<dbReference type="InterPro" id="IPR050557">
    <property type="entry name" value="RTX_toxin/Mannuronan_C5-epim"/>
</dbReference>